<evidence type="ECO:0000256" key="1">
    <source>
        <dbReference type="SAM" id="Phobius"/>
    </source>
</evidence>
<protein>
    <submittedName>
        <fullName evidence="2">Type IV pilin</fullName>
    </submittedName>
</protein>
<name>A0A0M0HYU5_9VIBR</name>
<dbReference type="EMBL" id="LHPI01000012">
    <property type="protein sequence ID" value="KOO07266.1"/>
    <property type="molecule type" value="Genomic_DNA"/>
</dbReference>
<dbReference type="STRING" id="171383.AKJ31_13260"/>
<keyword evidence="1" id="KW-0812">Transmembrane</keyword>
<dbReference type="OrthoDB" id="5829918at2"/>
<dbReference type="RefSeq" id="WP_053409723.1">
    <property type="nucleotide sequence ID" value="NZ_DAIPHI010000142.1"/>
</dbReference>
<proteinExistence type="predicted"/>
<sequence length="139" mass="15269">MGVSKQQGFSLIEILIAFVLIGIGALGLIKLQTYVEQRADYAAHSIQALHLAEKKLEWFRTRGASAAASSIAVADFNTSIVDGNDTTHPLYSLSWSVPSTTLSGAVKTVVIDAYWQDRFGQTQKVRLQTMLSKFSEFDN</sequence>
<keyword evidence="1" id="KW-0472">Membrane</keyword>
<keyword evidence="1" id="KW-1133">Transmembrane helix</keyword>
<dbReference type="NCBIfam" id="TIGR02532">
    <property type="entry name" value="IV_pilin_GFxxxE"/>
    <property type="match status" value="1"/>
</dbReference>
<keyword evidence="3" id="KW-1185">Reference proteome</keyword>
<gene>
    <name evidence="2" type="ORF">AKJ31_13260</name>
</gene>
<dbReference type="AlphaFoldDB" id="A0A0M0HYU5"/>
<dbReference type="InterPro" id="IPR012902">
    <property type="entry name" value="N_methyl_site"/>
</dbReference>
<dbReference type="PATRIC" id="fig|171383.3.peg.2707"/>
<dbReference type="Proteomes" id="UP000037530">
    <property type="component" value="Unassembled WGS sequence"/>
</dbReference>
<dbReference type="PROSITE" id="PS00409">
    <property type="entry name" value="PROKAR_NTER_METHYL"/>
    <property type="match status" value="1"/>
</dbReference>
<feature type="transmembrane region" description="Helical" evidence="1">
    <location>
        <begin position="6"/>
        <end position="29"/>
    </location>
</feature>
<reference evidence="3" key="1">
    <citation type="submission" date="2015-08" db="EMBL/GenBank/DDBJ databases">
        <title>Vibrio galatheae sp. nov., a novel member of the Vibrionaceae family isolated from the Solomon Islands.</title>
        <authorList>
            <person name="Giubergia S."/>
            <person name="Machado H."/>
            <person name="Mateiu R.V."/>
            <person name="Gram L."/>
        </authorList>
    </citation>
    <scope>NUCLEOTIDE SEQUENCE [LARGE SCALE GENOMIC DNA]</scope>
    <source>
        <strain evidence="3">DSM 19134</strain>
    </source>
</reference>
<evidence type="ECO:0000313" key="3">
    <source>
        <dbReference type="Proteomes" id="UP000037530"/>
    </source>
</evidence>
<comment type="caution">
    <text evidence="2">The sequence shown here is derived from an EMBL/GenBank/DDBJ whole genome shotgun (WGS) entry which is preliminary data.</text>
</comment>
<dbReference type="Pfam" id="PF07963">
    <property type="entry name" value="N_methyl"/>
    <property type="match status" value="1"/>
</dbReference>
<accession>A0A0M0HYU5</accession>
<evidence type="ECO:0000313" key="2">
    <source>
        <dbReference type="EMBL" id="KOO07266.1"/>
    </source>
</evidence>
<organism evidence="2 3">
    <name type="scientific">Vibrio hepatarius</name>
    <dbReference type="NCBI Taxonomy" id="171383"/>
    <lineage>
        <taxon>Bacteria</taxon>
        <taxon>Pseudomonadati</taxon>
        <taxon>Pseudomonadota</taxon>
        <taxon>Gammaproteobacteria</taxon>
        <taxon>Vibrionales</taxon>
        <taxon>Vibrionaceae</taxon>
        <taxon>Vibrio</taxon>
        <taxon>Vibrio oreintalis group</taxon>
    </lineage>
</organism>